<proteinExistence type="predicted"/>
<dbReference type="Proteomes" id="UP001566132">
    <property type="component" value="Unassembled WGS sequence"/>
</dbReference>
<evidence type="ECO:0000256" key="1">
    <source>
        <dbReference type="SAM" id="SignalP"/>
    </source>
</evidence>
<comment type="caution">
    <text evidence="2">The sequence shown here is derived from an EMBL/GenBank/DDBJ whole genome shotgun (WGS) entry which is preliminary data.</text>
</comment>
<protein>
    <submittedName>
        <fullName evidence="2">Uncharacterized protein</fullName>
    </submittedName>
</protein>
<feature type="chain" id="PRO_5044850528" evidence="1">
    <location>
        <begin position="20"/>
        <end position="101"/>
    </location>
</feature>
<dbReference type="EMBL" id="JBDJPC010000005">
    <property type="protein sequence ID" value="KAL1500974.1"/>
    <property type="molecule type" value="Genomic_DNA"/>
</dbReference>
<evidence type="ECO:0000313" key="2">
    <source>
        <dbReference type="EMBL" id="KAL1500974.1"/>
    </source>
</evidence>
<keyword evidence="3" id="KW-1185">Reference proteome</keyword>
<evidence type="ECO:0000313" key="3">
    <source>
        <dbReference type="Proteomes" id="UP001566132"/>
    </source>
</evidence>
<name>A0ABD1EQD2_HYPHA</name>
<feature type="signal peptide" evidence="1">
    <location>
        <begin position="1"/>
        <end position="19"/>
    </location>
</feature>
<accession>A0ABD1EQD2</accession>
<gene>
    <name evidence="2" type="ORF">ABEB36_006384</name>
</gene>
<sequence>MDSKNLFVFVFGVMAFCDCLPTMYKVKDNKVLERDLVSVSSTVIPLPIYRVSSSGYNVKATKEDEMNEKPKGPVSLLTVVNGKKRILEEEKKVEFGKTLKA</sequence>
<reference evidence="2 3" key="1">
    <citation type="submission" date="2024-05" db="EMBL/GenBank/DDBJ databases">
        <title>Genetic variation in Jamaican populations of the coffee berry borer (Hypothenemus hampei).</title>
        <authorList>
            <person name="Errbii M."/>
            <person name="Myrie A."/>
        </authorList>
    </citation>
    <scope>NUCLEOTIDE SEQUENCE [LARGE SCALE GENOMIC DNA]</scope>
    <source>
        <strain evidence="2">JA-Hopewell-2020-01-JO</strain>
        <tissue evidence="2">Whole body</tissue>
    </source>
</reference>
<keyword evidence="1" id="KW-0732">Signal</keyword>
<organism evidence="2 3">
    <name type="scientific">Hypothenemus hampei</name>
    <name type="common">Coffee berry borer</name>
    <dbReference type="NCBI Taxonomy" id="57062"/>
    <lineage>
        <taxon>Eukaryota</taxon>
        <taxon>Metazoa</taxon>
        <taxon>Ecdysozoa</taxon>
        <taxon>Arthropoda</taxon>
        <taxon>Hexapoda</taxon>
        <taxon>Insecta</taxon>
        <taxon>Pterygota</taxon>
        <taxon>Neoptera</taxon>
        <taxon>Endopterygota</taxon>
        <taxon>Coleoptera</taxon>
        <taxon>Polyphaga</taxon>
        <taxon>Cucujiformia</taxon>
        <taxon>Curculionidae</taxon>
        <taxon>Scolytinae</taxon>
        <taxon>Hypothenemus</taxon>
    </lineage>
</organism>
<dbReference type="AlphaFoldDB" id="A0ABD1EQD2"/>